<feature type="transmembrane region" description="Helical" evidence="7">
    <location>
        <begin position="189"/>
        <end position="214"/>
    </location>
</feature>
<dbReference type="GO" id="GO:0033281">
    <property type="term" value="C:TAT protein transport complex"/>
    <property type="evidence" value="ECO:0007669"/>
    <property type="project" value="UniProtKB-UniRule"/>
</dbReference>
<feature type="transmembrane region" description="Helical" evidence="7">
    <location>
        <begin position="42"/>
        <end position="60"/>
    </location>
</feature>
<dbReference type="Pfam" id="PF00902">
    <property type="entry name" value="TatC"/>
    <property type="match status" value="1"/>
</dbReference>
<dbReference type="InterPro" id="IPR002033">
    <property type="entry name" value="TatC"/>
</dbReference>
<keyword evidence="6 7" id="KW-0472">Membrane</keyword>
<feature type="region of interest" description="Disordered" evidence="8">
    <location>
        <begin position="276"/>
        <end position="316"/>
    </location>
</feature>
<organism evidence="9 10">
    <name type="scientific">Actinopolyspora saharensis</name>
    <dbReference type="NCBI Taxonomy" id="995062"/>
    <lineage>
        <taxon>Bacteria</taxon>
        <taxon>Bacillati</taxon>
        <taxon>Actinomycetota</taxon>
        <taxon>Actinomycetes</taxon>
        <taxon>Actinopolysporales</taxon>
        <taxon>Actinopolysporaceae</taxon>
        <taxon>Actinopolyspora</taxon>
    </lineage>
</organism>
<comment type="subunit">
    <text evidence="7">The Tat system comprises two distinct complexes: a TatABC complex, containing multiple copies of TatA, TatB and TatC subunits, and a separate TatA complex, containing only TatA subunits. Substrates initially bind to the TatABC complex, which probably triggers association of the separate TatA complex to form the active translocon.</text>
</comment>
<dbReference type="GO" id="GO:0009977">
    <property type="term" value="F:proton motive force dependent protein transmembrane transporter activity"/>
    <property type="evidence" value="ECO:0007669"/>
    <property type="project" value="TreeGrafter"/>
</dbReference>
<sequence>MEDNPRRGRKLFRRDREKFSRRRNPDGTMSLVDHLYELRHRLGVALLWVLIGGIFGFWWFSNQLFFLPSLGDLITGPYCSLPESARMTPNGECQLMQTRPFEVFMLQLKVGLALGAVLLSPVWLYQFWAFIAPGLHSKERKFARVFVGIGSLLFIAGALLAYFVVPKGLTFMVGFGGDEFFTALTGGEYINFVLLMLLFFGISFELPLVMVMLNRAGVVTYTKLRSWWRGSVFALFIFAAVATPQDPISMLVLGAALCVLYSIALLICRSHDRAKERKQREQESAEDPDTPSDVDTRASELSPTGTSATHKDDEAT</sequence>
<evidence type="ECO:0000313" key="9">
    <source>
        <dbReference type="EMBL" id="SDQ13450.1"/>
    </source>
</evidence>
<evidence type="ECO:0000313" key="10">
    <source>
        <dbReference type="Proteomes" id="UP000199301"/>
    </source>
</evidence>
<evidence type="ECO:0000256" key="3">
    <source>
        <dbReference type="ARBA" id="ARBA00022927"/>
    </source>
</evidence>
<dbReference type="PANTHER" id="PTHR30371:SF0">
    <property type="entry name" value="SEC-INDEPENDENT PROTEIN TRANSLOCASE PROTEIN TATC, CHLOROPLASTIC-RELATED"/>
    <property type="match status" value="1"/>
</dbReference>
<protein>
    <recommendedName>
        <fullName evidence="7">Sec-independent protein translocase protein TatC</fullName>
    </recommendedName>
</protein>
<dbReference type="PANTHER" id="PTHR30371">
    <property type="entry name" value="SEC-INDEPENDENT PROTEIN TRANSLOCASE PROTEIN TATC"/>
    <property type="match status" value="1"/>
</dbReference>
<keyword evidence="4 7" id="KW-1133">Transmembrane helix</keyword>
<dbReference type="PRINTS" id="PR01840">
    <property type="entry name" value="TATCFAMILY"/>
</dbReference>
<evidence type="ECO:0000256" key="7">
    <source>
        <dbReference type="HAMAP-Rule" id="MF_00902"/>
    </source>
</evidence>
<gene>
    <name evidence="7" type="primary">tatC</name>
    <name evidence="9" type="ORF">SAMN04489718_0400</name>
</gene>
<evidence type="ECO:0000256" key="4">
    <source>
        <dbReference type="ARBA" id="ARBA00022989"/>
    </source>
</evidence>
<dbReference type="Proteomes" id="UP000199301">
    <property type="component" value="Unassembled WGS sequence"/>
</dbReference>
<dbReference type="NCBIfam" id="TIGR00945">
    <property type="entry name" value="tatC"/>
    <property type="match status" value="1"/>
</dbReference>
<feature type="transmembrane region" description="Helical" evidence="7">
    <location>
        <begin position="248"/>
        <end position="268"/>
    </location>
</feature>
<proteinExistence type="inferred from homology"/>
<keyword evidence="2 7" id="KW-0812">Transmembrane</keyword>
<dbReference type="GO" id="GO:0065002">
    <property type="term" value="P:intracellular protein transmembrane transport"/>
    <property type="evidence" value="ECO:0007669"/>
    <property type="project" value="TreeGrafter"/>
</dbReference>
<evidence type="ECO:0000256" key="6">
    <source>
        <dbReference type="ARBA" id="ARBA00023136"/>
    </source>
</evidence>
<dbReference type="AlphaFoldDB" id="A0A1H0YEI3"/>
<dbReference type="EMBL" id="FNKO01000001">
    <property type="protein sequence ID" value="SDQ13450.1"/>
    <property type="molecule type" value="Genomic_DNA"/>
</dbReference>
<keyword evidence="3 7" id="KW-0653">Protein transport</keyword>
<feature type="transmembrane region" description="Helical" evidence="7">
    <location>
        <begin position="143"/>
        <end position="165"/>
    </location>
</feature>
<evidence type="ECO:0000256" key="8">
    <source>
        <dbReference type="SAM" id="MobiDB-lite"/>
    </source>
</evidence>
<name>A0A1H0YEI3_9ACTN</name>
<evidence type="ECO:0000256" key="5">
    <source>
        <dbReference type="ARBA" id="ARBA00023010"/>
    </source>
</evidence>
<feature type="transmembrane region" description="Helical" evidence="7">
    <location>
        <begin position="110"/>
        <end position="131"/>
    </location>
</feature>
<dbReference type="HAMAP" id="MF_00902">
    <property type="entry name" value="TatC"/>
    <property type="match status" value="1"/>
</dbReference>
<reference evidence="10" key="1">
    <citation type="submission" date="2016-10" db="EMBL/GenBank/DDBJ databases">
        <authorList>
            <person name="Varghese N."/>
            <person name="Submissions S."/>
        </authorList>
    </citation>
    <scope>NUCLEOTIDE SEQUENCE [LARGE SCALE GENOMIC DNA]</scope>
    <source>
        <strain evidence="10">DSM 45459</strain>
    </source>
</reference>
<feature type="transmembrane region" description="Helical" evidence="7">
    <location>
        <begin position="226"/>
        <end position="242"/>
    </location>
</feature>
<comment type="subcellular location">
    <subcellularLocation>
        <location evidence="7">Cell membrane</location>
        <topology evidence="7">Multi-pass membrane protein</topology>
    </subcellularLocation>
    <subcellularLocation>
        <location evidence="1">Membrane</location>
        <topology evidence="1">Multi-pass membrane protein</topology>
    </subcellularLocation>
</comment>
<comment type="similarity">
    <text evidence="7">Belongs to the TatC family.</text>
</comment>
<evidence type="ECO:0000256" key="2">
    <source>
        <dbReference type="ARBA" id="ARBA00022692"/>
    </source>
</evidence>
<feature type="compositionally biased region" description="Polar residues" evidence="8">
    <location>
        <begin position="299"/>
        <end position="308"/>
    </location>
</feature>
<accession>A0A1H0YEI3</accession>
<keyword evidence="10" id="KW-1185">Reference proteome</keyword>
<comment type="function">
    <text evidence="7">Part of the twin-arginine translocation (Tat) system that transports large folded proteins containing a characteristic twin-arginine motif in their signal peptide across membranes. Together with TatB, TatC is part of a receptor directly interacting with Tat signal peptides.</text>
</comment>
<keyword evidence="7" id="KW-0813">Transport</keyword>
<dbReference type="GO" id="GO:0043953">
    <property type="term" value="P:protein transport by the Tat complex"/>
    <property type="evidence" value="ECO:0007669"/>
    <property type="project" value="UniProtKB-UniRule"/>
</dbReference>
<dbReference type="STRING" id="995062.SAMN04489718_0400"/>
<keyword evidence="7" id="KW-1003">Cell membrane</keyword>
<keyword evidence="5 7" id="KW-0811">Translocation</keyword>
<evidence type="ECO:0000256" key="1">
    <source>
        <dbReference type="ARBA" id="ARBA00004141"/>
    </source>
</evidence>